<proteinExistence type="predicted"/>
<evidence type="ECO:0000259" key="1">
    <source>
        <dbReference type="Pfam" id="PF12975"/>
    </source>
</evidence>
<evidence type="ECO:0000313" key="2">
    <source>
        <dbReference type="EMBL" id="TPG41709.1"/>
    </source>
</evidence>
<protein>
    <submittedName>
        <fullName evidence="2">DUF3859 domain-containing protein</fullName>
    </submittedName>
</protein>
<keyword evidence="3" id="KW-1185">Reference proteome</keyword>
<name>A0A502EYD6_9FLAO</name>
<accession>A0A502EYD6</accession>
<organism evidence="2 3">
    <name type="scientific">Flavobacterium pectinovorum</name>
    <dbReference type="NCBI Taxonomy" id="29533"/>
    <lineage>
        <taxon>Bacteria</taxon>
        <taxon>Pseudomonadati</taxon>
        <taxon>Bacteroidota</taxon>
        <taxon>Flavobacteriia</taxon>
        <taxon>Flavobacteriales</taxon>
        <taxon>Flavobacteriaceae</taxon>
        <taxon>Flavobacterium</taxon>
    </lineage>
</organism>
<dbReference type="Proteomes" id="UP000319700">
    <property type="component" value="Unassembled WGS sequence"/>
</dbReference>
<dbReference type="Gene3D" id="2.60.40.2390">
    <property type="match status" value="1"/>
</dbReference>
<gene>
    <name evidence="2" type="ORF">EAH81_09520</name>
</gene>
<feature type="domain" description="DUF3859" evidence="1">
    <location>
        <begin position="87"/>
        <end position="215"/>
    </location>
</feature>
<dbReference type="Pfam" id="PF12975">
    <property type="entry name" value="DUF3859"/>
    <property type="match status" value="1"/>
</dbReference>
<sequence length="218" mass="25266">MQAIVGFVFQKKILRFRVRKLNLKRLCLKKIHRLIPKNQITKICQLKTNPLQMKIIYTLLSLFVLQTIFSQATIKSKSYGTLELKELDYGLAKVEDGTTEQVNNTPTGTHGWLKDFVIIKNTDSIKAVKKANFGVVYIVEAKDTVNLAIDIEWIYPEKVTNSKGEKFKSIRYTTQRPSNIPSASSYSLDEPYELIKGKWEMNLYIENKRVYSKTFILY</sequence>
<comment type="caution">
    <text evidence="2">The sequence shown here is derived from an EMBL/GenBank/DDBJ whole genome shotgun (WGS) entry which is preliminary data.</text>
</comment>
<evidence type="ECO:0000313" key="3">
    <source>
        <dbReference type="Proteomes" id="UP000319700"/>
    </source>
</evidence>
<dbReference type="EMBL" id="RCZH01000005">
    <property type="protein sequence ID" value="TPG41709.1"/>
    <property type="molecule type" value="Genomic_DNA"/>
</dbReference>
<dbReference type="InterPro" id="IPR024331">
    <property type="entry name" value="DUF3859"/>
</dbReference>
<reference evidence="2 3" key="1">
    <citation type="journal article" date="2019" name="Environ. Microbiol.">
        <title>Species interactions and distinct microbial communities in high Arctic permafrost affected cryosols are associated with the CH4 and CO2 gas fluxes.</title>
        <authorList>
            <person name="Altshuler I."/>
            <person name="Hamel J."/>
            <person name="Turney S."/>
            <person name="Magnuson E."/>
            <person name="Levesque R."/>
            <person name="Greer C."/>
            <person name="Whyte L.G."/>
        </authorList>
    </citation>
    <scope>NUCLEOTIDE SEQUENCE [LARGE SCALE GENOMIC DNA]</scope>
    <source>
        <strain evidence="2 3">42</strain>
    </source>
</reference>
<dbReference type="AlphaFoldDB" id="A0A502EYD6"/>